<keyword evidence="7 10" id="KW-0067">ATP-binding</keyword>
<dbReference type="InterPro" id="IPR000719">
    <property type="entry name" value="Prot_kinase_dom"/>
</dbReference>
<feature type="binding site" evidence="10">
    <location>
        <position position="209"/>
    </location>
    <ligand>
        <name>ATP</name>
        <dbReference type="ChEBI" id="CHEBI:30616"/>
    </ligand>
</feature>
<evidence type="ECO:0000256" key="9">
    <source>
        <dbReference type="ARBA" id="ARBA00048679"/>
    </source>
</evidence>
<reference evidence="12" key="1">
    <citation type="submission" date="2021-01" db="EMBL/GenBank/DDBJ databases">
        <authorList>
            <person name="Corre E."/>
            <person name="Pelletier E."/>
            <person name="Niang G."/>
            <person name="Scheremetjew M."/>
            <person name="Finn R."/>
            <person name="Kale V."/>
            <person name="Holt S."/>
            <person name="Cochrane G."/>
            <person name="Meng A."/>
            <person name="Brown T."/>
            <person name="Cohen L."/>
        </authorList>
    </citation>
    <scope>NUCLEOTIDE SEQUENCE</scope>
    <source>
        <strain evidence="12">SAG 36.94</strain>
    </source>
</reference>
<evidence type="ECO:0000256" key="10">
    <source>
        <dbReference type="PROSITE-ProRule" id="PRU10141"/>
    </source>
</evidence>
<dbReference type="EMBL" id="HBGH01001879">
    <property type="protein sequence ID" value="CAD9224545.1"/>
    <property type="molecule type" value="Transcribed_RNA"/>
</dbReference>
<dbReference type="FunFam" id="1.10.510.10:FF:000024">
    <property type="entry name" value="Probable serine/threonine-protein kinase cot-1"/>
    <property type="match status" value="1"/>
</dbReference>
<evidence type="ECO:0000313" key="12">
    <source>
        <dbReference type="EMBL" id="CAD9224545.1"/>
    </source>
</evidence>
<dbReference type="InterPro" id="IPR011009">
    <property type="entry name" value="Kinase-like_dom_sf"/>
</dbReference>
<feature type="domain" description="Protein kinase" evidence="11">
    <location>
        <begin position="180"/>
        <end position="443"/>
    </location>
</feature>
<keyword evidence="4" id="KW-0808">Transferase</keyword>
<dbReference type="SUPFAM" id="SSF56112">
    <property type="entry name" value="Protein kinase-like (PK-like)"/>
    <property type="match status" value="1"/>
</dbReference>
<evidence type="ECO:0000256" key="6">
    <source>
        <dbReference type="ARBA" id="ARBA00022777"/>
    </source>
</evidence>
<dbReference type="SMART" id="SM00220">
    <property type="entry name" value="S_TKc"/>
    <property type="match status" value="1"/>
</dbReference>
<organism evidence="12">
    <name type="scientific">Compsopogon caeruleus</name>
    <dbReference type="NCBI Taxonomy" id="31354"/>
    <lineage>
        <taxon>Eukaryota</taxon>
        <taxon>Rhodophyta</taxon>
        <taxon>Compsopogonophyceae</taxon>
        <taxon>Compsopogonales</taxon>
        <taxon>Compsopogonaceae</taxon>
        <taxon>Compsopogon</taxon>
    </lineage>
</organism>
<dbReference type="Gene3D" id="1.10.510.10">
    <property type="entry name" value="Transferase(Phosphotransferase) domain 1"/>
    <property type="match status" value="1"/>
</dbReference>
<keyword evidence="3" id="KW-0597">Phosphoprotein</keyword>
<dbReference type="GO" id="GO:0005952">
    <property type="term" value="C:cAMP-dependent protein kinase complex"/>
    <property type="evidence" value="ECO:0007669"/>
    <property type="project" value="TreeGrafter"/>
</dbReference>
<dbReference type="Pfam" id="PF00069">
    <property type="entry name" value="Pkinase"/>
    <property type="match status" value="1"/>
</dbReference>
<evidence type="ECO:0000256" key="8">
    <source>
        <dbReference type="ARBA" id="ARBA00047899"/>
    </source>
</evidence>
<protein>
    <recommendedName>
        <fullName evidence="1">non-specific serine/threonine protein kinase</fullName>
        <ecNumber evidence="1">2.7.11.1</ecNumber>
    </recommendedName>
</protein>
<evidence type="ECO:0000256" key="1">
    <source>
        <dbReference type="ARBA" id="ARBA00012513"/>
    </source>
</evidence>
<dbReference type="InterPro" id="IPR008271">
    <property type="entry name" value="Ser/Thr_kinase_AS"/>
</dbReference>
<dbReference type="Gene3D" id="3.30.200.20">
    <property type="entry name" value="Phosphorylase Kinase, domain 1"/>
    <property type="match status" value="1"/>
</dbReference>
<accession>A0A7S1T6I7</accession>
<keyword evidence="2" id="KW-0723">Serine/threonine-protein kinase</keyword>
<evidence type="ECO:0000256" key="3">
    <source>
        <dbReference type="ARBA" id="ARBA00022553"/>
    </source>
</evidence>
<dbReference type="GO" id="GO:0007010">
    <property type="term" value="P:cytoskeleton organization"/>
    <property type="evidence" value="ECO:0007669"/>
    <property type="project" value="UniProtKB-ARBA"/>
</dbReference>
<evidence type="ECO:0000259" key="11">
    <source>
        <dbReference type="PROSITE" id="PS50011"/>
    </source>
</evidence>
<dbReference type="EC" id="2.7.11.1" evidence="1"/>
<dbReference type="GO" id="GO:0004691">
    <property type="term" value="F:cAMP-dependent protein kinase activity"/>
    <property type="evidence" value="ECO:0007669"/>
    <property type="project" value="TreeGrafter"/>
</dbReference>
<dbReference type="PANTHER" id="PTHR24353">
    <property type="entry name" value="CYCLIC NUCLEOTIDE-DEPENDENT PROTEIN KINASE"/>
    <property type="match status" value="1"/>
</dbReference>
<dbReference type="InterPro" id="IPR045270">
    <property type="entry name" value="STKc_AGC"/>
</dbReference>
<dbReference type="PANTHER" id="PTHR24353:SF143">
    <property type="entry name" value="PROTEIN KINASE DOMAIN-CONTAINING PROTEIN"/>
    <property type="match status" value="1"/>
</dbReference>
<evidence type="ECO:0000256" key="4">
    <source>
        <dbReference type="ARBA" id="ARBA00022679"/>
    </source>
</evidence>
<name>A0A7S1T6I7_9RHOD</name>
<comment type="catalytic activity">
    <reaction evidence="8">
        <text>L-threonyl-[protein] + ATP = O-phospho-L-threonyl-[protein] + ADP + H(+)</text>
        <dbReference type="Rhea" id="RHEA:46608"/>
        <dbReference type="Rhea" id="RHEA-COMP:11060"/>
        <dbReference type="Rhea" id="RHEA-COMP:11605"/>
        <dbReference type="ChEBI" id="CHEBI:15378"/>
        <dbReference type="ChEBI" id="CHEBI:30013"/>
        <dbReference type="ChEBI" id="CHEBI:30616"/>
        <dbReference type="ChEBI" id="CHEBI:61977"/>
        <dbReference type="ChEBI" id="CHEBI:456216"/>
        <dbReference type="EC" id="2.7.11.1"/>
    </reaction>
</comment>
<dbReference type="PROSITE" id="PS00107">
    <property type="entry name" value="PROTEIN_KINASE_ATP"/>
    <property type="match status" value="1"/>
</dbReference>
<dbReference type="PROSITE" id="PS00108">
    <property type="entry name" value="PROTEIN_KINASE_ST"/>
    <property type="match status" value="1"/>
</dbReference>
<evidence type="ECO:0000256" key="7">
    <source>
        <dbReference type="ARBA" id="ARBA00022840"/>
    </source>
</evidence>
<gene>
    <name evidence="12" type="ORF">CCAE0312_LOCUS989</name>
</gene>
<keyword evidence="6" id="KW-0418">Kinase</keyword>
<sequence>MSRRIEASKSRKLGPRSSSLATLMRKSMQFDPARSRIGRGVQNKSPLSPTVSADPFELLRGIDPVAKGRIWLKTGSGKMASWDHLWGEIRGTMLVFRDIDEVLKSIENPVPRTPVEFLKIACVSGVDVEVKRKWGHENYLKISKGESKISIKFDDQKVFECFRSVLFMLAPRSIPSLHDYRLITAIGAGATGRVFLVEDRRTGEILAMKSVDKDTAVMDSQTSYRHAVDERLLFEKLGNRHPYCCEMKSSFQTVRSLYYTFPFYEGGDLFFHLYSKKLTITEHTAKYLLAQVILAIEELHKHGYIYRDLKPENILLEKEGFVRLCDFGLSKRLDKGIPLGRTNSLCGTHAYVAPEMIFDGIYGHSVDFWTLGVFLYQILCGKTPFRACSLAEVEINLKGGFAWGAEELSRDARSLILGLLARDPNERLGSERGFEEVKSHAFFTGVDWVGLRQGRLPEDGLLFYPDRYTEDGVQGKNPSESLLTKNFDLNEWQGLTLLEDDDPDSFTDSSLWPPADIRKFPLATRLLIGFGSDGPLSLLESSCK</sequence>
<dbReference type="InterPro" id="IPR017441">
    <property type="entry name" value="Protein_kinase_ATP_BS"/>
</dbReference>
<proteinExistence type="predicted"/>
<dbReference type="AlphaFoldDB" id="A0A7S1T6I7"/>
<dbReference type="PROSITE" id="PS50011">
    <property type="entry name" value="PROTEIN_KINASE_DOM"/>
    <property type="match status" value="1"/>
</dbReference>
<dbReference type="CDD" id="cd05123">
    <property type="entry name" value="STKc_AGC"/>
    <property type="match status" value="1"/>
</dbReference>
<evidence type="ECO:0000256" key="2">
    <source>
        <dbReference type="ARBA" id="ARBA00022527"/>
    </source>
</evidence>
<comment type="catalytic activity">
    <reaction evidence="9">
        <text>L-seryl-[protein] + ATP = O-phospho-L-seryl-[protein] + ADP + H(+)</text>
        <dbReference type="Rhea" id="RHEA:17989"/>
        <dbReference type="Rhea" id="RHEA-COMP:9863"/>
        <dbReference type="Rhea" id="RHEA-COMP:11604"/>
        <dbReference type="ChEBI" id="CHEBI:15378"/>
        <dbReference type="ChEBI" id="CHEBI:29999"/>
        <dbReference type="ChEBI" id="CHEBI:30616"/>
        <dbReference type="ChEBI" id="CHEBI:83421"/>
        <dbReference type="ChEBI" id="CHEBI:456216"/>
        <dbReference type="EC" id="2.7.11.1"/>
    </reaction>
</comment>
<evidence type="ECO:0000256" key="5">
    <source>
        <dbReference type="ARBA" id="ARBA00022741"/>
    </source>
</evidence>
<dbReference type="GO" id="GO:0005524">
    <property type="term" value="F:ATP binding"/>
    <property type="evidence" value="ECO:0007669"/>
    <property type="project" value="UniProtKB-UniRule"/>
</dbReference>
<keyword evidence="5 10" id="KW-0547">Nucleotide-binding</keyword>